<protein>
    <submittedName>
        <fullName evidence="2">Thermonuclease family protein</fullName>
    </submittedName>
</protein>
<dbReference type="Gene3D" id="2.40.50.90">
    <property type="match status" value="1"/>
</dbReference>
<proteinExistence type="predicted"/>
<reference evidence="3" key="1">
    <citation type="journal article" date="2019" name="Int. J. Syst. Evol. Microbiol.">
        <title>The Global Catalogue of Microorganisms (GCM) 10K type strain sequencing project: providing services to taxonomists for standard genome sequencing and annotation.</title>
        <authorList>
            <consortium name="The Broad Institute Genomics Platform"/>
            <consortium name="The Broad Institute Genome Sequencing Center for Infectious Disease"/>
            <person name="Wu L."/>
            <person name="Ma J."/>
        </authorList>
    </citation>
    <scope>NUCLEOTIDE SEQUENCE [LARGE SCALE GENOMIC DNA]</scope>
    <source>
        <strain evidence="3">CCUG 61696</strain>
    </source>
</reference>
<dbReference type="RefSeq" id="WP_378774980.1">
    <property type="nucleotide sequence ID" value="NZ_JBHTMX010000040.1"/>
</dbReference>
<dbReference type="SMART" id="SM00318">
    <property type="entry name" value="SNc"/>
    <property type="match status" value="1"/>
</dbReference>
<dbReference type="PROSITE" id="PS50830">
    <property type="entry name" value="TNASE_3"/>
    <property type="match status" value="1"/>
</dbReference>
<evidence type="ECO:0000313" key="2">
    <source>
        <dbReference type="EMBL" id="MFD1331758.1"/>
    </source>
</evidence>
<keyword evidence="3" id="KW-1185">Reference proteome</keyword>
<dbReference type="SUPFAM" id="SSF50199">
    <property type="entry name" value="Staphylococcal nuclease"/>
    <property type="match status" value="1"/>
</dbReference>
<dbReference type="Pfam" id="PF00565">
    <property type="entry name" value="SNase"/>
    <property type="match status" value="1"/>
</dbReference>
<name>A0ABW3Z704_9HYPH</name>
<evidence type="ECO:0000313" key="3">
    <source>
        <dbReference type="Proteomes" id="UP001597171"/>
    </source>
</evidence>
<feature type="domain" description="TNase-like" evidence="1">
    <location>
        <begin position="51"/>
        <end position="153"/>
    </location>
</feature>
<organism evidence="2 3">
    <name type="scientific">Methylopila musalis</name>
    <dbReference type="NCBI Taxonomy" id="1134781"/>
    <lineage>
        <taxon>Bacteria</taxon>
        <taxon>Pseudomonadati</taxon>
        <taxon>Pseudomonadota</taxon>
        <taxon>Alphaproteobacteria</taxon>
        <taxon>Hyphomicrobiales</taxon>
        <taxon>Methylopilaceae</taxon>
        <taxon>Methylopila</taxon>
    </lineage>
</organism>
<gene>
    <name evidence="2" type="ORF">ACFQ4O_07055</name>
</gene>
<dbReference type="EMBL" id="JBHTMX010000040">
    <property type="protein sequence ID" value="MFD1331758.1"/>
    <property type="molecule type" value="Genomic_DNA"/>
</dbReference>
<dbReference type="InterPro" id="IPR016071">
    <property type="entry name" value="Staphylococal_nuclease_OB-fold"/>
</dbReference>
<dbReference type="InterPro" id="IPR035437">
    <property type="entry name" value="SNase_OB-fold_sf"/>
</dbReference>
<evidence type="ECO:0000259" key="1">
    <source>
        <dbReference type="PROSITE" id="PS50830"/>
    </source>
</evidence>
<sequence>MILAARSFSLFARLRDIALGAALGVAGALAVSGSMPAPRGATLPTTPAAGPVFTARALTVIDGDTFEARVAAFPGQEIVTRVRISGVDTPERRGRCAGETRAARAATKALERLLRDRRLTLTDLRGDKYFGRVVARVAADGVGDVSRRLIADGHGRPYDGGRREGWC</sequence>
<comment type="caution">
    <text evidence="2">The sequence shown here is derived from an EMBL/GenBank/DDBJ whole genome shotgun (WGS) entry which is preliminary data.</text>
</comment>
<accession>A0ABW3Z704</accession>
<dbReference type="Proteomes" id="UP001597171">
    <property type="component" value="Unassembled WGS sequence"/>
</dbReference>